<dbReference type="PROSITE" id="PS50005">
    <property type="entry name" value="TPR"/>
    <property type="match status" value="6"/>
</dbReference>
<dbReference type="GO" id="GO:0008233">
    <property type="term" value="F:peptidase activity"/>
    <property type="evidence" value="ECO:0007669"/>
    <property type="project" value="UniProtKB-KW"/>
</dbReference>
<feature type="repeat" description="TPR" evidence="3">
    <location>
        <begin position="508"/>
        <end position="541"/>
    </location>
</feature>
<dbReference type="Proteomes" id="UP000237423">
    <property type="component" value="Unassembled WGS sequence"/>
</dbReference>
<dbReference type="SMART" id="SM00028">
    <property type="entry name" value="TPR"/>
    <property type="match status" value="16"/>
</dbReference>
<dbReference type="RefSeq" id="WP_103973143.1">
    <property type="nucleotide sequence ID" value="NZ_PGFZ01000001.1"/>
</dbReference>
<dbReference type="EMBL" id="PGFZ01000001">
    <property type="protein sequence ID" value="POZ53427.1"/>
    <property type="molecule type" value="Genomic_DNA"/>
</dbReference>
<organism evidence="5 6">
    <name type="scientific">Methylovulum psychrotolerans</name>
    <dbReference type="NCBI Taxonomy" id="1704499"/>
    <lineage>
        <taxon>Bacteria</taxon>
        <taxon>Pseudomonadati</taxon>
        <taxon>Pseudomonadota</taxon>
        <taxon>Gammaproteobacteria</taxon>
        <taxon>Methylococcales</taxon>
        <taxon>Methylococcaceae</taxon>
        <taxon>Methylovulum</taxon>
    </lineage>
</organism>
<evidence type="ECO:0000256" key="1">
    <source>
        <dbReference type="ARBA" id="ARBA00022737"/>
    </source>
</evidence>
<evidence type="ECO:0000256" key="4">
    <source>
        <dbReference type="SAM" id="SignalP"/>
    </source>
</evidence>
<feature type="repeat" description="TPR" evidence="3">
    <location>
        <begin position="29"/>
        <end position="62"/>
    </location>
</feature>
<dbReference type="EC" id="3.4.-.-" evidence="5"/>
<keyword evidence="1" id="KW-0677">Repeat</keyword>
<dbReference type="Pfam" id="PF13432">
    <property type="entry name" value="TPR_16"/>
    <property type="match status" value="3"/>
</dbReference>
<dbReference type="GO" id="GO:0006508">
    <property type="term" value="P:proteolysis"/>
    <property type="evidence" value="ECO:0007669"/>
    <property type="project" value="UniProtKB-KW"/>
</dbReference>
<dbReference type="InterPro" id="IPR019734">
    <property type="entry name" value="TPR_rpt"/>
</dbReference>
<evidence type="ECO:0000256" key="3">
    <source>
        <dbReference type="PROSITE-ProRule" id="PRU00339"/>
    </source>
</evidence>
<name>A0A2S5CRQ1_9GAMM</name>
<gene>
    <name evidence="5" type="primary">bepA_2</name>
    <name evidence="5" type="ORF">AADEFJLK_00451</name>
</gene>
<sequence>MPTLAHSVKLLLLASLLNGLSACDQNSKSSEAIEKGRQAFKAGDYKTAQAAFEQAIGDDPKNTAGRFAVAEALGQLGDVQSAVSQYQEVAKLDPKHLQARLKLGNIYLLAGKPALAEQMAKEALAIAPDDTDAMVLMGSVLAAENNSDGAFVQAQAVLAKKPDDAAATLLLASLHAKTGQADAALKLLQQFIGKHPEHVAAQLMLANLYNQLGQTDKAEASLTALIKTEPQQLDHRQRLAALLLGHKQADAAEKVLRSAVTDLPDNESAKVLLIEFLAVHRSPEVAIAEVLPMLDSETPYYELRFKLADLQWAQKQPDKAEETLNDIISLDKDGKEAAKARNKLARLYKATQRFDEAKALIKTLLTANAKDLDARILDNEMALAEYRLGEAISGFRNLLAEYPNNTQLLKLLAAAHVTNNEPLLARENLAKVIELVPNDEAARLDLVNLLLQTGAKDQATEQLNALFKRNPNSKNGLEALFRIYMAQKQWQQALDIAKQLETAYKDDAAGFYMTGLVYQAAGQLDKSAASFAQALAKQPEAVEPLTQLVKTYLALKQTDKAVQKLRELTVQDAKHFYAYSLLGDVYANSNKTAEAIAAYQKAIAIKPEWSDAYRHLAVLYLNHKQTDKMLEILNEGKRNTHNALDVVTDLAAVYHQAGQHQQVIALYEELYQLYPHALAIRQRLASYLSLYAPEPTNIAKAAKIAEPLANTPDPQMLDTAGWIAYQQNDYPKAQSLLAKGQKLNAENPMLNYHLGMTYLRQGDKVQAKALLNKALASKQKFIGLEDAQAAVKGL</sequence>
<dbReference type="AlphaFoldDB" id="A0A2S5CRQ1"/>
<proteinExistence type="predicted"/>
<feature type="repeat" description="TPR" evidence="3">
    <location>
        <begin position="97"/>
        <end position="130"/>
    </location>
</feature>
<evidence type="ECO:0000313" key="5">
    <source>
        <dbReference type="EMBL" id="POZ53427.1"/>
    </source>
</evidence>
<dbReference type="PANTHER" id="PTHR45586">
    <property type="entry name" value="TPR REPEAT-CONTAINING PROTEIN PA4667"/>
    <property type="match status" value="1"/>
</dbReference>
<comment type="caution">
    <text evidence="5">The sequence shown here is derived from an EMBL/GenBank/DDBJ whole genome shotgun (WGS) entry which is preliminary data.</text>
</comment>
<keyword evidence="4" id="KW-0732">Signal</keyword>
<accession>A0A2S5CRQ1</accession>
<feature type="repeat" description="TPR" evidence="3">
    <location>
        <begin position="576"/>
        <end position="609"/>
    </location>
</feature>
<keyword evidence="2 3" id="KW-0802">TPR repeat</keyword>
<feature type="repeat" description="TPR" evidence="3">
    <location>
        <begin position="644"/>
        <end position="677"/>
    </location>
</feature>
<dbReference type="Pfam" id="PF13414">
    <property type="entry name" value="TPR_11"/>
    <property type="match status" value="1"/>
</dbReference>
<reference evidence="5 6" key="1">
    <citation type="submission" date="2017-11" db="EMBL/GenBank/DDBJ databases">
        <title>Draft Genome Sequence of Methylobacter psychrotolerans Sph1T, an Obligate Methanotroph from Low-Temperature Environments.</title>
        <authorList>
            <person name="Oshkin I.Y."/>
            <person name="Miroshnikov K."/>
            <person name="Belova S.E."/>
            <person name="Korzhenkov A."/>
            <person name="Toshchakov S.V."/>
            <person name="Dedysh S.N."/>
        </authorList>
    </citation>
    <scope>NUCLEOTIDE SEQUENCE [LARGE SCALE GENOMIC DNA]</scope>
    <source>
        <strain evidence="5 6">Sph1</strain>
    </source>
</reference>
<dbReference type="InterPro" id="IPR051012">
    <property type="entry name" value="CellSynth/LPSAsmb/PSIAsmb"/>
</dbReference>
<evidence type="ECO:0000313" key="6">
    <source>
        <dbReference type="Proteomes" id="UP000237423"/>
    </source>
</evidence>
<dbReference type="Gene3D" id="1.25.40.10">
    <property type="entry name" value="Tetratricopeptide repeat domain"/>
    <property type="match status" value="5"/>
</dbReference>
<feature type="chain" id="PRO_5015453555" evidence="4">
    <location>
        <begin position="23"/>
        <end position="794"/>
    </location>
</feature>
<dbReference type="Pfam" id="PF14559">
    <property type="entry name" value="TPR_19"/>
    <property type="match status" value="3"/>
</dbReference>
<keyword evidence="5" id="KW-0378">Hydrolase</keyword>
<dbReference type="PANTHER" id="PTHR45586:SF1">
    <property type="entry name" value="LIPOPOLYSACCHARIDE ASSEMBLY PROTEIN B"/>
    <property type="match status" value="1"/>
</dbReference>
<dbReference type="InterPro" id="IPR011990">
    <property type="entry name" value="TPR-like_helical_dom_sf"/>
</dbReference>
<evidence type="ECO:0000256" key="2">
    <source>
        <dbReference type="ARBA" id="ARBA00022803"/>
    </source>
</evidence>
<feature type="signal peptide" evidence="4">
    <location>
        <begin position="1"/>
        <end position="22"/>
    </location>
</feature>
<protein>
    <submittedName>
        <fullName evidence="5">Beta-barrel assembly-enhancing protease</fullName>
        <ecNumber evidence="5">3.4.-.-</ecNumber>
    </submittedName>
</protein>
<feature type="repeat" description="TPR" evidence="3">
    <location>
        <begin position="63"/>
        <end position="96"/>
    </location>
</feature>
<dbReference type="SUPFAM" id="SSF48452">
    <property type="entry name" value="TPR-like"/>
    <property type="match status" value="4"/>
</dbReference>
<keyword evidence="5" id="KW-0645">Protease</keyword>